<dbReference type="AlphaFoldDB" id="M2AXR2"/>
<dbReference type="GO" id="GO:0008236">
    <property type="term" value="F:serine-type peptidase activity"/>
    <property type="evidence" value="ECO:0007669"/>
    <property type="project" value="InterPro"/>
</dbReference>
<evidence type="ECO:0000313" key="3">
    <source>
        <dbReference type="EMBL" id="EMB14779.1"/>
    </source>
</evidence>
<dbReference type="SUPFAM" id="SSF82171">
    <property type="entry name" value="DPP6 N-terminal domain-like"/>
    <property type="match status" value="1"/>
</dbReference>
<dbReference type="Proteomes" id="UP000011529">
    <property type="component" value="Unassembled WGS sequence"/>
</dbReference>
<keyword evidence="4" id="KW-1185">Reference proteome</keyword>
<evidence type="ECO:0000313" key="4">
    <source>
        <dbReference type="Proteomes" id="UP000011529"/>
    </source>
</evidence>
<dbReference type="GO" id="GO:0006508">
    <property type="term" value="P:proteolysis"/>
    <property type="evidence" value="ECO:0007669"/>
    <property type="project" value="InterPro"/>
</dbReference>
<organism evidence="3 4">
    <name type="scientific">Rhodopirellula europaea 6C</name>
    <dbReference type="NCBI Taxonomy" id="1263867"/>
    <lineage>
        <taxon>Bacteria</taxon>
        <taxon>Pseudomonadati</taxon>
        <taxon>Planctomycetota</taxon>
        <taxon>Planctomycetia</taxon>
        <taxon>Pirellulales</taxon>
        <taxon>Pirellulaceae</taxon>
        <taxon>Rhodopirellula</taxon>
    </lineage>
</organism>
<comment type="caution">
    <text evidence="3">The sequence shown here is derived from an EMBL/GenBank/DDBJ whole genome shotgun (WGS) entry which is preliminary data.</text>
</comment>
<dbReference type="InterPro" id="IPR002469">
    <property type="entry name" value="Peptidase_S9B_N"/>
</dbReference>
<accession>M2AXR2</accession>
<dbReference type="EMBL" id="ANMO01000211">
    <property type="protein sequence ID" value="EMB14779.1"/>
    <property type="molecule type" value="Genomic_DNA"/>
</dbReference>
<dbReference type="Pfam" id="PF00326">
    <property type="entry name" value="Peptidase_S9"/>
    <property type="match status" value="1"/>
</dbReference>
<dbReference type="PATRIC" id="fig|1263867.3.peg.4918"/>
<dbReference type="SUPFAM" id="SSF53474">
    <property type="entry name" value="alpha/beta-Hydrolases"/>
    <property type="match status" value="1"/>
</dbReference>
<gene>
    <name evidence="3" type="ORF">RE6C_04586</name>
</gene>
<dbReference type="Gene3D" id="3.40.50.1820">
    <property type="entry name" value="alpha/beta hydrolase"/>
    <property type="match status" value="1"/>
</dbReference>
<dbReference type="PANTHER" id="PTHR11731:SF193">
    <property type="entry name" value="DIPEPTIDYL PEPTIDASE 9"/>
    <property type="match status" value="1"/>
</dbReference>
<evidence type="ECO:0000259" key="1">
    <source>
        <dbReference type="Pfam" id="PF00326"/>
    </source>
</evidence>
<name>M2AXR2_9BACT</name>
<protein>
    <submittedName>
        <fullName evidence="3">Peptidase S9B dipeptidylpeptidase IV domain protein</fullName>
    </submittedName>
</protein>
<reference evidence="3" key="1">
    <citation type="submission" date="2012-11" db="EMBL/GenBank/DDBJ databases">
        <title>Permanent draft genomes of Rhodopirellula europaea strain SH398 and 6C.</title>
        <authorList>
            <person name="Richter M."/>
            <person name="Richter-Heitmann T."/>
            <person name="Frank C."/>
            <person name="Harder J."/>
            <person name="Glockner F.O."/>
        </authorList>
    </citation>
    <scope>NUCLEOTIDE SEQUENCE</scope>
    <source>
        <strain evidence="3">6C</strain>
    </source>
</reference>
<dbReference type="GO" id="GO:0008239">
    <property type="term" value="F:dipeptidyl-peptidase activity"/>
    <property type="evidence" value="ECO:0007669"/>
    <property type="project" value="TreeGrafter"/>
</dbReference>
<dbReference type="InterPro" id="IPR050278">
    <property type="entry name" value="Serine_Prot_S9B/DPPIV"/>
</dbReference>
<dbReference type="Gene3D" id="2.140.10.30">
    <property type="entry name" value="Dipeptidylpeptidase IV, N-terminal domain"/>
    <property type="match status" value="1"/>
</dbReference>
<evidence type="ECO:0000259" key="2">
    <source>
        <dbReference type="Pfam" id="PF00930"/>
    </source>
</evidence>
<dbReference type="InterPro" id="IPR029058">
    <property type="entry name" value="AB_hydrolase_fold"/>
</dbReference>
<sequence length="661" mass="73764">MEGIYAKGEMRAKRFEAEWLADSSEYVVREKDADTNELVRAVYQVDSGERSVASAEVATAKQDPLVSPDGKQVLQKRGRNWIVREIGSGKTRRLFDDEPSGDVSYRELAWSPDGSRVLFVETDSSEVQLRNVLVPDDPSYPSVQQTRFARVGTKIPELRVGVVDVEGDDAGSVTWLPIEFPEQGGYFGEVSWAGSSDEVLVERLSRFRDKREFLLAMVGGTVSTIFEETNDAWAVGSHGINSGVKWIDGGKSFVFLSERDGWRQAFAIDRDGENERPLTPGDYDIIDRAEPGDVVDEASGWYYFYASPDNGTQRSLYRVPLDGSGTLEKITPGDQPGWHGYQFSPDRKWAFHTYSTVNTPPVVDLVSIPEHRSIRILEDNQELQKLAQKTITRPTEFVQLKLSEDVTVDASVTKPSDFDDSKRYPVFVYVYGEPYLQTVLDRWGAAQIDFLRTIADLGYITVSIDNRGTPCPKGAAWRRSIFGSLGPLSTEEQAAAIQELGRTRSYVDLSRVGIWGWSGGGSNTLNALFRKPDVYHLGIAVVPKPQPHLYNAWFQEIYMRTPEVNPDGYARSAPLGFAEGLKGKLLIVTGSGETNTHIQIIEGLVDRLIELGKAFDYMVYPNRDHGLREGKGSEVHVRMLITRYLLENLTPGPRPGSTPAQ</sequence>
<dbReference type="Pfam" id="PF00930">
    <property type="entry name" value="DPPIV_N"/>
    <property type="match status" value="1"/>
</dbReference>
<feature type="domain" description="Dipeptidylpeptidase IV N-terminal" evidence="2">
    <location>
        <begin position="58"/>
        <end position="361"/>
    </location>
</feature>
<reference evidence="3" key="2">
    <citation type="journal article" date="2013" name="Mar. Genomics">
        <title>Expression of sulfatases in Rhodopirellula baltica and the diversity of sulfatases in the genus Rhodopirellula.</title>
        <authorList>
            <person name="Wegner C.E."/>
            <person name="Richter-Heitmann T."/>
            <person name="Klindworth A."/>
            <person name="Klockow C."/>
            <person name="Richter M."/>
            <person name="Achstetter T."/>
            <person name="Glockner F.O."/>
            <person name="Harder J."/>
        </authorList>
    </citation>
    <scope>NUCLEOTIDE SEQUENCE [LARGE SCALE GENOMIC DNA]</scope>
    <source>
        <strain evidence="3">6C</strain>
    </source>
</reference>
<proteinExistence type="predicted"/>
<dbReference type="InterPro" id="IPR001375">
    <property type="entry name" value="Peptidase_S9_cat"/>
</dbReference>
<dbReference type="PANTHER" id="PTHR11731">
    <property type="entry name" value="PROTEASE FAMILY S9B,C DIPEPTIDYL-PEPTIDASE IV-RELATED"/>
    <property type="match status" value="1"/>
</dbReference>
<feature type="domain" description="Peptidase S9 prolyl oligopeptidase catalytic" evidence="1">
    <location>
        <begin position="453"/>
        <end position="649"/>
    </location>
</feature>